<organism evidence="1 2">
    <name type="scientific">Candidatus Desulfobia pelagia</name>
    <dbReference type="NCBI Taxonomy" id="2841692"/>
    <lineage>
        <taxon>Bacteria</taxon>
        <taxon>Pseudomonadati</taxon>
        <taxon>Thermodesulfobacteriota</taxon>
        <taxon>Desulfobulbia</taxon>
        <taxon>Desulfobulbales</taxon>
        <taxon>Desulfobulbaceae</taxon>
        <taxon>Candidatus Desulfobia</taxon>
    </lineage>
</organism>
<gene>
    <name evidence="1" type="ORF">H8E41_13200</name>
</gene>
<accession>A0A8J6NG47</accession>
<dbReference type="Proteomes" id="UP000614424">
    <property type="component" value="Unassembled WGS sequence"/>
</dbReference>
<proteinExistence type="predicted"/>
<protein>
    <submittedName>
        <fullName evidence="1">Uncharacterized protein</fullName>
    </submittedName>
</protein>
<comment type="caution">
    <text evidence="1">The sequence shown here is derived from an EMBL/GenBank/DDBJ whole genome shotgun (WGS) entry which is preliminary data.</text>
</comment>
<evidence type="ECO:0000313" key="1">
    <source>
        <dbReference type="EMBL" id="MBC8318855.1"/>
    </source>
</evidence>
<reference evidence="1 2" key="1">
    <citation type="submission" date="2020-08" db="EMBL/GenBank/DDBJ databases">
        <title>Bridging the membrane lipid divide: bacteria of the FCB group superphylum have the potential to synthesize archaeal ether lipids.</title>
        <authorList>
            <person name="Villanueva L."/>
            <person name="Von Meijenfeldt F.A.B."/>
            <person name="Westbye A.B."/>
            <person name="Yadav S."/>
            <person name="Hopmans E.C."/>
            <person name="Dutilh B.E."/>
            <person name="Sinninghe Damste J.S."/>
        </authorList>
    </citation>
    <scope>NUCLEOTIDE SEQUENCE [LARGE SCALE GENOMIC DNA]</scope>
    <source>
        <strain evidence="1">NIOZ-UU47</strain>
    </source>
</reference>
<name>A0A8J6NG47_9BACT</name>
<dbReference type="EMBL" id="JACNJZ010000192">
    <property type="protein sequence ID" value="MBC8318855.1"/>
    <property type="molecule type" value="Genomic_DNA"/>
</dbReference>
<sequence length="83" mass="10002">MIDTHDTRENYCRMLGHVLSFQYCRTMKEGLPCGRILDCWFEVMPIQEFIEENYSTEEKIKIFEPPKQRMLSLLELIEKAKKK</sequence>
<evidence type="ECO:0000313" key="2">
    <source>
        <dbReference type="Proteomes" id="UP000614424"/>
    </source>
</evidence>
<dbReference type="AlphaFoldDB" id="A0A8J6NG47"/>